<sequence>MKSKKNIFKRWRAWHKRHITPWFAKHVKPWWYRFQINRWLVAVMLAIFLTVSVLGTFEAKTTDVRDLMSQLKTPTTVYDADGAKAGSIAGQKGNYIEYSKISPNVVNALISTEDRNFYHEPGFSITGMTRGVLTTIWYRIRGVNAAAGGSTLTQQLVKNAFLTQNQSITRKVRELFLAIQVEKVYSKKDILTMYLNSSYFGEDVWGIQDAAEKYFGVNAADLTVDQAAMLVGMLQSPNGYNPFNNASGALARRNQVLENMVNNKKLSASAATGYKATALGASEHNLGSNGYDYPYYFDAVLEEATSKYGISQADLLNNGYRIYTTLNQKDQTNVQNAFADDSLNPIGENSQAASIVLDAKTGGVRAVVGGRGDHVFLGLNRATQSYRQPGSTIKPIVDYAPALSRGFSYDSMLKNQPTAFGSDSYTPTNASNYTSADVPMYKAIENSYNIPAVWILDQIGVSAGYDAGVKAGLPLTKKDKNLSMAIGGLTKGVTPMQLAQAYTSFANGGVMSNAHFITKIVDSSGKEVATYQSKQTRVWSEKVANQMTQMMLGVYTYGTGASAKPSGYTVAGKTGTTEVAADENTAAATDSWAVAYTPDIVNVTWGGLDSTSETDYISPYLSKTVGPLIKTELEDIIPNTDQTKFGVSSVETTLANQAASASSSASSTSDSVSNATSNITKSIKSGLESAWNDISKGANNLVQGIFGN</sequence>
<dbReference type="GO" id="GO:0009002">
    <property type="term" value="F:serine-type D-Ala-D-Ala carboxypeptidase activity"/>
    <property type="evidence" value="ECO:0007669"/>
    <property type="project" value="UniProtKB-EC"/>
</dbReference>
<dbReference type="InterPro" id="IPR036950">
    <property type="entry name" value="PBP_transglycosylase"/>
</dbReference>
<dbReference type="Pfam" id="PF00912">
    <property type="entry name" value="Transgly"/>
    <property type="match status" value="1"/>
</dbReference>
<dbReference type="GO" id="GO:0006508">
    <property type="term" value="P:proteolysis"/>
    <property type="evidence" value="ECO:0007669"/>
    <property type="project" value="UniProtKB-KW"/>
</dbReference>
<dbReference type="InterPro" id="IPR023346">
    <property type="entry name" value="Lysozyme-like_dom_sf"/>
</dbReference>
<keyword evidence="21" id="KW-1185">Reference proteome</keyword>
<dbReference type="InterPro" id="IPR050396">
    <property type="entry name" value="Glycosyltr_51/Transpeptidase"/>
</dbReference>
<evidence type="ECO:0000256" key="6">
    <source>
        <dbReference type="ARBA" id="ARBA00022676"/>
    </source>
</evidence>
<evidence type="ECO:0000256" key="3">
    <source>
        <dbReference type="ARBA" id="ARBA00022475"/>
    </source>
</evidence>
<dbReference type="GO" id="GO:0071555">
    <property type="term" value="P:cell wall organization"/>
    <property type="evidence" value="ECO:0007669"/>
    <property type="project" value="UniProtKB-KW"/>
</dbReference>
<keyword evidence="8" id="KW-0812">Transmembrane</keyword>
<keyword evidence="3" id="KW-1003">Cell membrane</keyword>
<name>A0A6C2C9P5_9LACO</name>
<evidence type="ECO:0000256" key="13">
    <source>
        <dbReference type="ARBA" id="ARBA00023136"/>
    </source>
</evidence>
<evidence type="ECO:0000256" key="4">
    <source>
        <dbReference type="ARBA" id="ARBA00022645"/>
    </source>
</evidence>
<dbReference type="GO" id="GO:0030288">
    <property type="term" value="C:outer membrane-bounded periplasmic space"/>
    <property type="evidence" value="ECO:0007669"/>
    <property type="project" value="TreeGrafter"/>
</dbReference>
<keyword evidence="9" id="KW-0378">Hydrolase</keyword>
<keyword evidence="5" id="KW-0645">Protease</keyword>
<comment type="similarity">
    <text evidence="1">In the C-terminal section; belongs to the transpeptidase family.</text>
</comment>
<dbReference type="SUPFAM" id="SSF53955">
    <property type="entry name" value="Lysozyme-like"/>
    <property type="match status" value="1"/>
</dbReference>
<organism evidence="20 21">
    <name type="scientific">Weissella muntiaci</name>
    <dbReference type="NCBI Taxonomy" id="2508881"/>
    <lineage>
        <taxon>Bacteria</taxon>
        <taxon>Bacillati</taxon>
        <taxon>Bacillota</taxon>
        <taxon>Bacilli</taxon>
        <taxon>Lactobacillales</taxon>
        <taxon>Lactobacillaceae</taxon>
        <taxon>Weissella</taxon>
    </lineage>
</organism>
<dbReference type="GO" id="GO:0008955">
    <property type="term" value="F:peptidoglycan glycosyltransferase activity"/>
    <property type="evidence" value="ECO:0007669"/>
    <property type="project" value="UniProtKB-EC"/>
</dbReference>
<evidence type="ECO:0000256" key="16">
    <source>
        <dbReference type="ARBA" id="ARBA00034000"/>
    </source>
</evidence>
<evidence type="ECO:0000313" key="21">
    <source>
        <dbReference type="Proteomes" id="UP000371977"/>
    </source>
</evidence>
<comment type="similarity">
    <text evidence="2">In the N-terminal section; belongs to the glycosyltransferase 51 family.</text>
</comment>
<reference evidence="20 21" key="1">
    <citation type="submission" date="2019-01" db="EMBL/GenBank/DDBJ databases">
        <title>Weissella sp. nov., a novel lactic acid bacterium isolated from animal feces.</title>
        <authorList>
            <person name="Wang L.-T."/>
        </authorList>
    </citation>
    <scope>NUCLEOTIDE SEQUENCE [LARGE SCALE GENOMIC DNA]</scope>
    <source>
        <strain evidence="20 21">8H-2</strain>
    </source>
</reference>
<proteinExistence type="inferred from homology"/>
<evidence type="ECO:0000256" key="9">
    <source>
        <dbReference type="ARBA" id="ARBA00022801"/>
    </source>
</evidence>
<evidence type="ECO:0000256" key="2">
    <source>
        <dbReference type="ARBA" id="ARBA00007739"/>
    </source>
</evidence>
<keyword evidence="15" id="KW-0961">Cell wall biogenesis/degradation</keyword>
<evidence type="ECO:0000259" key="19">
    <source>
        <dbReference type="Pfam" id="PF00912"/>
    </source>
</evidence>
<keyword evidence="14" id="KW-0511">Multifunctional enzyme</keyword>
<keyword evidence="11" id="KW-0573">Peptidoglycan synthesis</keyword>
<keyword evidence="10" id="KW-0133">Cell shape</keyword>
<dbReference type="AlphaFoldDB" id="A0A6C2C9P5"/>
<evidence type="ECO:0000256" key="1">
    <source>
        <dbReference type="ARBA" id="ARBA00007090"/>
    </source>
</evidence>
<dbReference type="InterPro" id="IPR012338">
    <property type="entry name" value="Beta-lactam/transpept-like"/>
</dbReference>
<dbReference type="GO" id="GO:0009252">
    <property type="term" value="P:peptidoglycan biosynthetic process"/>
    <property type="evidence" value="ECO:0007669"/>
    <property type="project" value="UniProtKB-KW"/>
</dbReference>
<evidence type="ECO:0000256" key="14">
    <source>
        <dbReference type="ARBA" id="ARBA00023268"/>
    </source>
</evidence>
<evidence type="ECO:0000256" key="12">
    <source>
        <dbReference type="ARBA" id="ARBA00022989"/>
    </source>
</evidence>
<dbReference type="PANTHER" id="PTHR32282">
    <property type="entry name" value="BINDING PROTEIN TRANSPEPTIDASE, PUTATIVE-RELATED"/>
    <property type="match status" value="1"/>
</dbReference>
<evidence type="ECO:0000256" key="7">
    <source>
        <dbReference type="ARBA" id="ARBA00022679"/>
    </source>
</evidence>
<dbReference type="RefSeq" id="WP_148622354.1">
    <property type="nucleotide sequence ID" value="NZ_SDGZ01000013.1"/>
</dbReference>
<dbReference type="FunFam" id="1.10.3810.10:FF:000001">
    <property type="entry name" value="Penicillin-binding protein 1A"/>
    <property type="match status" value="1"/>
</dbReference>
<evidence type="ECO:0000256" key="5">
    <source>
        <dbReference type="ARBA" id="ARBA00022670"/>
    </source>
</evidence>
<dbReference type="NCBIfam" id="TIGR02074">
    <property type="entry name" value="PBP_1a_fam"/>
    <property type="match status" value="1"/>
</dbReference>
<dbReference type="GO" id="GO:0008360">
    <property type="term" value="P:regulation of cell shape"/>
    <property type="evidence" value="ECO:0007669"/>
    <property type="project" value="UniProtKB-KW"/>
</dbReference>
<accession>A0A6C2C9P5</accession>
<dbReference type="InterPro" id="IPR001264">
    <property type="entry name" value="Glyco_trans_51"/>
</dbReference>
<protein>
    <submittedName>
        <fullName evidence="20">PBP1A family penicillin-binding protein</fullName>
    </submittedName>
</protein>
<dbReference type="PANTHER" id="PTHR32282:SF32">
    <property type="entry name" value="PENICILLIN-BINDING PROTEIN 2A"/>
    <property type="match status" value="1"/>
</dbReference>
<keyword evidence="4" id="KW-0121">Carboxypeptidase</keyword>
<evidence type="ECO:0000259" key="18">
    <source>
        <dbReference type="Pfam" id="PF00905"/>
    </source>
</evidence>
<keyword evidence="7" id="KW-0808">Transferase</keyword>
<dbReference type="InterPro" id="IPR001460">
    <property type="entry name" value="PCN-bd_Tpept"/>
</dbReference>
<dbReference type="Gene3D" id="3.40.710.10">
    <property type="entry name" value="DD-peptidase/beta-lactamase superfamily"/>
    <property type="match status" value="1"/>
</dbReference>
<feature type="domain" description="Penicillin-binding protein transpeptidase" evidence="18">
    <location>
        <begin position="355"/>
        <end position="599"/>
    </location>
</feature>
<evidence type="ECO:0000256" key="10">
    <source>
        <dbReference type="ARBA" id="ARBA00022960"/>
    </source>
</evidence>
<evidence type="ECO:0000256" key="15">
    <source>
        <dbReference type="ARBA" id="ARBA00023316"/>
    </source>
</evidence>
<feature type="domain" description="Glycosyl transferase family 51" evidence="19">
    <location>
        <begin position="87"/>
        <end position="260"/>
    </location>
</feature>
<evidence type="ECO:0000256" key="11">
    <source>
        <dbReference type="ARBA" id="ARBA00022984"/>
    </source>
</evidence>
<evidence type="ECO:0000313" key="20">
    <source>
        <dbReference type="EMBL" id="TYC49795.1"/>
    </source>
</evidence>
<dbReference type="GO" id="GO:0008658">
    <property type="term" value="F:penicillin binding"/>
    <property type="evidence" value="ECO:0007669"/>
    <property type="project" value="InterPro"/>
</dbReference>
<evidence type="ECO:0000256" key="8">
    <source>
        <dbReference type="ARBA" id="ARBA00022692"/>
    </source>
</evidence>
<comment type="catalytic activity">
    <reaction evidence="16">
        <text>Preferential cleavage: (Ac)2-L-Lys-D-Ala-|-D-Ala. Also transpeptidation of peptidyl-alanyl moieties that are N-acyl substituents of D-alanine.</text>
        <dbReference type="EC" id="3.4.16.4"/>
    </reaction>
</comment>
<dbReference type="Pfam" id="PF00905">
    <property type="entry name" value="Transpeptidase"/>
    <property type="match status" value="1"/>
</dbReference>
<dbReference type="OrthoDB" id="9766909at2"/>
<dbReference type="Proteomes" id="UP000371977">
    <property type="component" value="Unassembled WGS sequence"/>
</dbReference>
<dbReference type="Gene3D" id="1.10.3810.10">
    <property type="entry name" value="Biosynthetic peptidoglycan transglycosylase-like"/>
    <property type="match status" value="1"/>
</dbReference>
<keyword evidence="13" id="KW-0472">Membrane</keyword>
<comment type="catalytic activity">
    <reaction evidence="17">
        <text>[GlcNAc-(1-&gt;4)-Mur2Ac(oyl-L-Ala-gamma-D-Glu-L-Lys-D-Ala-D-Ala)](n)-di-trans,octa-cis-undecaprenyl diphosphate + beta-D-GlcNAc-(1-&gt;4)-Mur2Ac(oyl-L-Ala-gamma-D-Glu-L-Lys-D-Ala-D-Ala)-di-trans,octa-cis-undecaprenyl diphosphate = [GlcNAc-(1-&gt;4)-Mur2Ac(oyl-L-Ala-gamma-D-Glu-L-Lys-D-Ala-D-Ala)](n+1)-di-trans,octa-cis-undecaprenyl diphosphate + di-trans,octa-cis-undecaprenyl diphosphate + H(+)</text>
        <dbReference type="Rhea" id="RHEA:23708"/>
        <dbReference type="Rhea" id="RHEA-COMP:9602"/>
        <dbReference type="Rhea" id="RHEA-COMP:9603"/>
        <dbReference type="ChEBI" id="CHEBI:15378"/>
        <dbReference type="ChEBI" id="CHEBI:58405"/>
        <dbReference type="ChEBI" id="CHEBI:60033"/>
        <dbReference type="ChEBI" id="CHEBI:78435"/>
        <dbReference type="EC" id="2.4.99.28"/>
    </reaction>
</comment>
<comment type="caution">
    <text evidence="20">The sequence shown here is derived from an EMBL/GenBank/DDBJ whole genome shotgun (WGS) entry which is preliminary data.</text>
</comment>
<keyword evidence="12" id="KW-1133">Transmembrane helix</keyword>
<dbReference type="Gene3D" id="6.20.370.110">
    <property type="match status" value="1"/>
</dbReference>
<dbReference type="EMBL" id="SDGZ01000013">
    <property type="protein sequence ID" value="TYC49795.1"/>
    <property type="molecule type" value="Genomic_DNA"/>
</dbReference>
<gene>
    <name evidence="20" type="ORF">ESZ50_04180</name>
</gene>
<dbReference type="SUPFAM" id="SSF56601">
    <property type="entry name" value="beta-lactamase/transpeptidase-like"/>
    <property type="match status" value="1"/>
</dbReference>
<keyword evidence="6" id="KW-0328">Glycosyltransferase</keyword>
<evidence type="ECO:0000256" key="17">
    <source>
        <dbReference type="ARBA" id="ARBA00049902"/>
    </source>
</evidence>